<evidence type="ECO:0000256" key="6">
    <source>
        <dbReference type="ARBA" id="ARBA00023029"/>
    </source>
</evidence>
<dbReference type="GO" id="GO:0005524">
    <property type="term" value="F:ATP binding"/>
    <property type="evidence" value="ECO:0007669"/>
    <property type="project" value="UniProtKB-KW"/>
</dbReference>
<dbReference type="STRING" id="66430.ACS04_21650"/>
<dbReference type="PATRIC" id="fig|66430.4.peg.7184"/>
<comment type="caution">
    <text evidence="9">The sequence shown here is derived from an EMBL/GenBank/DDBJ whole genome shotgun (WGS) entry which is preliminary data.</text>
</comment>
<evidence type="ECO:0000256" key="2">
    <source>
        <dbReference type="ARBA" id="ARBA00010708"/>
    </source>
</evidence>
<evidence type="ECO:0000256" key="7">
    <source>
        <dbReference type="ARBA" id="ARBA00023125"/>
    </source>
</evidence>
<protein>
    <recommendedName>
        <fullName evidence="3">DNA topoisomerase (ATP-hydrolyzing)</fullName>
        <ecNumber evidence="3">5.6.2.2</ecNumber>
    </recommendedName>
</protein>
<evidence type="ECO:0000256" key="1">
    <source>
        <dbReference type="ARBA" id="ARBA00000185"/>
    </source>
</evidence>
<name>A0A0J6XM82_9ACTN</name>
<dbReference type="SUPFAM" id="SSF55874">
    <property type="entry name" value="ATPase domain of HSP90 chaperone/DNA topoisomerase II/histidine kinase"/>
    <property type="match status" value="1"/>
</dbReference>
<dbReference type="EMBL" id="LFML01000085">
    <property type="protein sequence ID" value="KMO95823.1"/>
    <property type="molecule type" value="Genomic_DNA"/>
</dbReference>
<organism evidence="9 10">
    <name type="scientific">Streptomyces roseus</name>
    <dbReference type="NCBI Taxonomy" id="66430"/>
    <lineage>
        <taxon>Bacteria</taxon>
        <taxon>Bacillati</taxon>
        <taxon>Actinomycetota</taxon>
        <taxon>Actinomycetes</taxon>
        <taxon>Kitasatosporales</taxon>
        <taxon>Streptomycetaceae</taxon>
        <taxon>Streptomyces</taxon>
    </lineage>
</organism>
<dbReference type="InterPro" id="IPR036890">
    <property type="entry name" value="HATPase_C_sf"/>
</dbReference>
<dbReference type="GO" id="GO:0003918">
    <property type="term" value="F:DNA topoisomerase type II (double strand cut, ATP-hydrolyzing) activity"/>
    <property type="evidence" value="ECO:0007669"/>
    <property type="project" value="UniProtKB-EC"/>
</dbReference>
<keyword evidence="6" id="KW-0799">Topoisomerase</keyword>
<keyword evidence="7" id="KW-0238">DNA-binding</keyword>
<gene>
    <name evidence="9" type="ORF">ACS04_21650</name>
</gene>
<dbReference type="PANTHER" id="PTHR45866:SF1">
    <property type="entry name" value="DNA GYRASE SUBUNIT B, MITOCHONDRIAL"/>
    <property type="match status" value="1"/>
</dbReference>
<dbReference type="AlphaFoldDB" id="A0A0J6XM82"/>
<evidence type="ECO:0000313" key="9">
    <source>
        <dbReference type="EMBL" id="KMO95823.1"/>
    </source>
</evidence>
<dbReference type="Proteomes" id="UP000035932">
    <property type="component" value="Unassembled WGS sequence"/>
</dbReference>
<evidence type="ECO:0000256" key="8">
    <source>
        <dbReference type="ARBA" id="ARBA00023235"/>
    </source>
</evidence>
<keyword evidence="5" id="KW-0067">ATP-binding</keyword>
<evidence type="ECO:0000256" key="5">
    <source>
        <dbReference type="ARBA" id="ARBA00022840"/>
    </source>
</evidence>
<evidence type="ECO:0000256" key="3">
    <source>
        <dbReference type="ARBA" id="ARBA00012895"/>
    </source>
</evidence>
<dbReference type="PANTHER" id="PTHR45866">
    <property type="entry name" value="DNA GYRASE/TOPOISOMERASE SUBUNIT B"/>
    <property type="match status" value="1"/>
</dbReference>
<keyword evidence="4" id="KW-0547">Nucleotide-binding</keyword>
<dbReference type="GO" id="GO:0003677">
    <property type="term" value="F:DNA binding"/>
    <property type="evidence" value="ECO:0007669"/>
    <property type="project" value="UniProtKB-KW"/>
</dbReference>
<comment type="catalytic activity">
    <reaction evidence="1">
        <text>ATP-dependent breakage, passage and rejoining of double-stranded DNA.</text>
        <dbReference type="EC" id="5.6.2.2"/>
    </reaction>
</comment>
<accession>A0A0J6XM82</accession>
<sequence length="220" mass="23102">MDPDTAPWRNTTHDWTRSVDAAHLAGIRRDQAAFAPGGLRHLLLEVLAYAADEAECSAGAGRCTVTLHPDGSVSVADEGRGTDTRLDDRGRPVRKPVMATKDLRFFDHPGAQVLPDGHPRRGMSVVAALSDWLVHTNRRAGGAWVQRYEHGVPATGLTPVADDGTTGTTVHFSPSGSVRAASAGGAPAPAAPAPAPALLDPAALATAWPYLSVEVDDRRA</sequence>
<evidence type="ECO:0000313" key="10">
    <source>
        <dbReference type="Proteomes" id="UP000035932"/>
    </source>
</evidence>
<proteinExistence type="inferred from homology"/>
<reference evidence="9 10" key="1">
    <citation type="submission" date="2015-06" db="EMBL/GenBank/DDBJ databases">
        <title>Recapitulation of the evolution of biosynthetic gene clusters reveals hidden chemical diversity on bacterial genomes.</title>
        <authorList>
            <person name="Cruz-Morales P."/>
            <person name="Martinez-Guerrero C."/>
            <person name="Morales-Escalante M.A."/>
            <person name="Yanez-Guerra L.A."/>
            <person name="Kopp J.F."/>
            <person name="Feldmann J."/>
            <person name="Ramos-Aboites H.E."/>
            <person name="Barona-Gomez F."/>
        </authorList>
    </citation>
    <scope>NUCLEOTIDE SEQUENCE [LARGE SCALE GENOMIC DNA]</scope>
    <source>
        <strain evidence="9 10">ATCC 31245</strain>
    </source>
</reference>
<dbReference type="Gene3D" id="3.30.565.10">
    <property type="entry name" value="Histidine kinase-like ATPase, C-terminal domain"/>
    <property type="match status" value="1"/>
</dbReference>
<keyword evidence="10" id="KW-1185">Reference proteome</keyword>
<evidence type="ECO:0000256" key="4">
    <source>
        <dbReference type="ARBA" id="ARBA00022741"/>
    </source>
</evidence>
<keyword evidence="8" id="KW-0413">Isomerase</keyword>
<dbReference type="RefSeq" id="WP_048478349.1">
    <property type="nucleotide sequence ID" value="NZ_JBIRUD010000021.1"/>
</dbReference>
<dbReference type="EC" id="5.6.2.2" evidence="3"/>
<dbReference type="OrthoDB" id="4479164at2"/>
<comment type="similarity">
    <text evidence="2">Belongs to the type II topoisomerase GyrB family.</text>
</comment>